<comment type="caution">
    <text evidence="2">The sequence shown here is derived from an EMBL/GenBank/DDBJ whole genome shotgun (WGS) entry which is preliminary data.</text>
</comment>
<protein>
    <submittedName>
        <fullName evidence="2">Uncharacterized protein</fullName>
    </submittedName>
</protein>
<evidence type="ECO:0000256" key="1">
    <source>
        <dbReference type="SAM" id="MobiDB-lite"/>
    </source>
</evidence>
<proteinExistence type="predicted"/>
<evidence type="ECO:0000313" key="3">
    <source>
        <dbReference type="Proteomes" id="UP000436822"/>
    </source>
</evidence>
<feature type="compositionally biased region" description="Basic and acidic residues" evidence="1">
    <location>
        <begin position="1"/>
        <end position="15"/>
    </location>
</feature>
<name>A0A6N6JMB0_9RHOB</name>
<dbReference type="Proteomes" id="UP000436822">
    <property type="component" value="Unassembled WGS sequence"/>
</dbReference>
<evidence type="ECO:0000313" key="2">
    <source>
        <dbReference type="EMBL" id="GFE67235.1"/>
    </source>
</evidence>
<keyword evidence="3" id="KW-1185">Reference proteome</keyword>
<gene>
    <name evidence="2" type="ORF">KIN_43090</name>
</gene>
<organism evidence="2 3">
    <name type="scientific">Litoreibacter roseus</name>
    <dbReference type="NCBI Taxonomy" id="2601869"/>
    <lineage>
        <taxon>Bacteria</taxon>
        <taxon>Pseudomonadati</taxon>
        <taxon>Pseudomonadota</taxon>
        <taxon>Alphaproteobacteria</taxon>
        <taxon>Rhodobacterales</taxon>
        <taxon>Roseobacteraceae</taxon>
        <taxon>Litoreibacter</taxon>
    </lineage>
</organism>
<reference evidence="2 3" key="1">
    <citation type="submission" date="2019-12" db="EMBL/GenBank/DDBJ databases">
        <title>Litoreibacter badius sp. nov., a novel bacteriochlorophyll a-containing bacterium in the genus Litoreibacter.</title>
        <authorList>
            <person name="Kanamuro M."/>
            <person name="Takabe Y."/>
            <person name="Mori K."/>
            <person name="Takaichi S."/>
            <person name="Hanada S."/>
        </authorList>
    </citation>
    <scope>NUCLEOTIDE SEQUENCE [LARGE SCALE GENOMIC DNA]</scope>
    <source>
        <strain evidence="2 3">K6</strain>
    </source>
</reference>
<feature type="region of interest" description="Disordered" evidence="1">
    <location>
        <begin position="1"/>
        <end position="22"/>
    </location>
</feature>
<dbReference type="EMBL" id="BLJE01000009">
    <property type="protein sequence ID" value="GFE67235.1"/>
    <property type="molecule type" value="Genomic_DNA"/>
</dbReference>
<accession>A0A6N6JMB0</accession>
<dbReference type="AlphaFoldDB" id="A0A6N6JMB0"/>
<sequence>MSDRNSARTRQKDPLRPSSVSPKIGRKLSLLWLSTLRSLGFAVPKIHTTYQVRFAGGTCASGTNIK</sequence>